<feature type="transmembrane region" description="Helical" evidence="1">
    <location>
        <begin position="75"/>
        <end position="92"/>
    </location>
</feature>
<dbReference type="AlphaFoldDB" id="A0A1Y2T8U2"/>
<reference evidence="3" key="1">
    <citation type="submission" date="2016-04" db="EMBL/GenBank/DDBJ databases">
        <authorList>
            <person name="Antunes L.P."/>
            <person name="Martins L.F."/>
            <person name="Pereira R.V."/>
            <person name="Thomas A.M."/>
            <person name="Barbosa D."/>
            <person name="Nascimento L."/>
            <person name="Silva G.M."/>
            <person name="Condomitti G.W."/>
            <person name="Digiampietri L.A."/>
            <person name="Lombardi K.C."/>
            <person name="Ramos P.L."/>
            <person name="Quaggio R.B."/>
            <person name="Oliveira J.C."/>
            <person name="Pascon R.C."/>
            <person name="Cruz J.B."/>
            <person name="Silva A.M."/>
            <person name="Setubal J.C."/>
        </authorList>
    </citation>
    <scope>NUCLEOTIDE SEQUENCE [LARGE SCALE GENOMIC DNA]</scope>
</reference>
<keyword evidence="1" id="KW-0812">Transmembrane</keyword>
<keyword evidence="1" id="KW-0472">Membrane</keyword>
<protein>
    <submittedName>
        <fullName evidence="2">Uncharacterized protein</fullName>
    </submittedName>
</protein>
<gene>
    <name evidence="2" type="ORF">A6D92_01390</name>
</gene>
<name>A0A1Y2T8U2_SYMTR</name>
<accession>A0A1Y2T8U2</accession>
<comment type="caution">
    <text evidence="2">The sequence shown here is derived from an EMBL/GenBank/DDBJ whole genome shotgun (WGS) entry which is preliminary data.</text>
</comment>
<proteinExistence type="predicted"/>
<evidence type="ECO:0000313" key="2">
    <source>
        <dbReference type="EMBL" id="OTA42127.1"/>
    </source>
</evidence>
<organism evidence="2 3">
    <name type="scientific">Symbiobacterium thermophilum</name>
    <dbReference type="NCBI Taxonomy" id="2734"/>
    <lineage>
        <taxon>Bacteria</taxon>
        <taxon>Bacillati</taxon>
        <taxon>Bacillota</taxon>
        <taxon>Clostridia</taxon>
        <taxon>Eubacteriales</taxon>
        <taxon>Symbiobacteriaceae</taxon>
        <taxon>Symbiobacterium</taxon>
    </lineage>
</organism>
<keyword evidence="1" id="KW-1133">Transmembrane helix</keyword>
<dbReference type="Proteomes" id="UP000194267">
    <property type="component" value="Unassembled WGS sequence"/>
</dbReference>
<dbReference type="EMBL" id="LWLV01000068">
    <property type="protein sequence ID" value="OTA42127.1"/>
    <property type="molecule type" value="Genomic_DNA"/>
</dbReference>
<evidence type="ECO:0000313" key="3">
    <source>
        <dbReference type="Proteomes" id="UP000194267"/>
    </source>
</evidence>
<evidence type="ECO:0000256" key="1">
    <source>
        <dbReference type="SAM" id="Phobius"/>
    </source>
</evidence>
<feature type="transmembrane region" description="Helical" evidence="1">
    <location>
        <begin position="104"/>
        <end position="127"/>
    </location>
</feature>
<feature type="transmembrane region" description="Helical" evidence="1">
    <location>
        <begin position="36"/>
        <end position="54"/>
    </location>
</feature>
<sequence length="161" mass="17252">MWTAIGLMAFSLVITFIRMRYSVMIRGSAAPTNVRFSITMVTFLYVVITQLPGIRDKVDWKRPLGRTGPHSTPGGLALMVAGLFTAISPWGVGSTHVFDGVNYALLMAKPLAITGGLLMLAGAGLLLSARLGRPPGEWLADGVRWRIAARQPETAAEGGRS</sequence>